<evidence type="ECO:0000313" key="2">
    <source>
        <dbReference type="EMBL" id="KAK8835046.1"/>
    </source>
</evidence>
<feature type="compositionally biased region" description="Low complexity" evidence="1">
    <location>
        <begin position="454"/>
        <end position="480"/>
    </location>
</feature>
<feature type="compositionally biased region" description="Polar residues" evidence="1">
    <location>
        <begin position="735"/>
        <end position="751"/>
    </location>
</feature>
<feature type="region of interest" description="Disordered" evidence="1">
    <location>
        <begin position="886"/>
        <end position="927"/>
    </location>
</feature>
<feature type="compositionally biased region" description="Low complexity" evidence="1">
    <location>
        <begin position="385"/>
        <end position="398"/>
    </location>
</feature>
<evidence type="ECO:0000313" key="3">
    <source>
        <dbReference type="EMBL" id="KAK8900041.1"/>
    </source>
</evidence>
<feature type="compositionally biased region" description="Low complexity" evidence="1">
    <location>
        <begin position="886"/>
        <end position="917"/>
    </location>
</feature>
<dbReference type="EMBL" id="JAPFFF010000001">
    <property type="protein sequence ID" value="KAK8900041.1"/>
    <property type="molecule type" value="Genomic_DNA"/>
</dbReference>
<feature type="region of interest" description="Disordered" evidence="1">
    <location>
        <begin position="535"/>
        <end position="561"/>
    </location>
</feature>
<feature type="compositionally biased region" description="Low complexity" evidence="1">
    <location>
        <begin position="319"/>
        <end position="336"/>
    </location>
</feature>
<dbReference type="Proteomes" id="UP001470230">
    <property type="component" value="Unassembled WGS sequence"/>
</dbReference>
<feature type="region of interest" description="Disordered" evidence="1">
    <location>
        <begin position="344"/>
        <end position="363"/>
    </location>
</feature>
<feature type="compositionally biased region" description="Low complexity" evidence="1">
    <location>
        <begin position="348"/>
        <end position="361"/>
    </location>
</feature>
<organism evidence="3 4">
    <name type="scientific">Tritrichomonas musculus</name>
    <dbReference type="NCBI Taxonomy" id="1915356"/>
    <lineage>
        <taxon>Eukaryota</taxon>
        <taxon>Metamonada</taxon>
        <taxon>Parabasalia</taxon>
        <taxon>Tritrichomonadida</taxon>
        <taxon>Tritrichomonadidae</taxon>
        <taxon>Tritrichomonas</taxon>
    </lineage>
</organism>
<feature type="region of interest" description="Disordered" evidence="1">
    <location>
        <begin position="454"/>
        <end position="487"/>
    </location>
</feature>
<dbReference type="EMBL" id="JAPFFF010000246">
    <property type="protein sequence ID" value="KAK8835046.1"/>
    <property type="molecule type" value="Genomic_DNA"/>
</dbReference>
<keyword evidence="4" id="KW-1185">Reference proteome</keyword>
<comment type="caution">
    <text evidence="3">The sequence shown here is derived from an EMBL/GenBank/DDBJ whole genome shotgun (WGS) entry which is preliminary data.</text>
</comment>
<feature type="region of interest" description="Disordered" evidence="1">
    <location>
        <begin position="266"/>
        <end position="336"/>
    </location>
</feature>
<accession>A0ABR2L9K1</accession>
<gene>
    <name evidence="3" type="ORF">M9Y10_002364</name>
    <name evidence="2" type="ORF">M9Y10_019422</name>
</gene>
<evidence type="ECO:0000256" key="1">
    <source>
        <dbReference type="SAM" id="MobiDB-lite"/>
    </source>
</evidence>
<feature type="region of interest" description="Disordered" evidence="1">
    <location>
        <begin position="818"/>
        <end position="839"/>
    </location>
</feature>
<protein>
    <submittedName>
        <fullName evidence="3">Uncharacterized protein</fullName>
    </submittedName>
</protein>
<evidence type="ECO:0000313" key="4">
    <source>
        <dbReference type="Proteomes" id="UP001470230"/>
    </source>
</evidence>
<feature type="region of interest" description="Disordered" evidence="1">
    <location>
        <begin position="717"/>
        <end position="751"/>
    </location>
</feature>
<name>A0ABR2L9K1_9EUKA</name>
<feature type="region of interest" description="Disordered" evidence="1">
    <location>
        <begin position="379"/>
        <end position="398"/>
    </location>
</feature>
<proteinExistence type="predicted"/>
<sequence length="942" mass="107562">MSNKRELLYHLKKVQSLTSSIPYKNHNAKRKNRKTNLKKKTKNSNLEDDLYEANIYLSHNTSNKDGDLDFYFALFHREQEFKKYIQKLKLQIYFIRWCHSFELKVLNRKHPKHYYNPKISSFVDQFPSTYQEPSIKLKDTSKISQIPLPVPTSEKIVDAVKRVSKAHRKSILEKETQSQNDKKISKQAEILAARIRQDFYQDTDSINEDNDNYDEDLLKFTSELLSKRAISMKKRTENGTKNNSKYSYETINSFKKKAGSKINIDDTSISNLSTDSSSSKLNTTKKHKSKEQIKNSLKVSPAFELHTKRAKKTSNPKLTSNQISTESSTSSNININPKFNVETVSTADSSSNSNSKDISNNNKKDNFFDFDPFTFETSKSKNKKSTIQSSISSESSQNQQFKLMQIGQSVISIKPDKLKIVNISDQDQSLPPISSNIENKFFQFSNNEYNISVPPSQSPIQSQTQTISASSSSSSTTTTKSQDKDNLIPNNLLLEEDSSSQTEVNTGIDQTDLKIEQSPNLHNQHDSSLDLIQPKTQNKPHINSNTNNINEDDNSSDLDFDLSDLKLPKSIKTNKNNQPSNSKMKLVNVEETKNTNPNQSKPKQSNSLINEDENEYNEFSNTNFNVNNEKATKKYQNNVTNTNLTVSFDDINKNNLNSIKTVNQQNSSITSKPESNISKIPEIIKDEAIFEEEEEEVESEVLFEKSFQTEKKEKGIIKPNSNNQKEDKTNEEIGSFNNDIDDANSQQNNSSKVHFSFNEQENSAKFDDILHETNKEDETEDEIKLKIDLRDNNKKKKKRKDDFNLKDILPLSILDEIMDNNSSNSDFDDNTDRKLNNSNNLFTSDEEKIIQSYLSNSDDDNDDVNQEVYKEQENQLNGSDILEMNNTNIESNSNSSTPPNTKNKSNQKSSPLSLSSGYDDDSSSSESYIDKLKKIFPNLDLD</sequence>
<feature type="compositionally biased region" description="Low complexity" evidence="1">
    <location>
        <begin position="266"/>
        <end position="282"/>
    </location>
</feature>
<reference evidence="3 4" key="1">
    <citation type="submission" date="2024-04" db="EMBL/GenBank/DDBJ databases">
        <title>Tritrichomonas musculus Genome.</title>
        <authorList>
            <person name="Alves-Ferreira E."/>
            <person name="Grigg M."/>
            <person name="Lorenzi H."/>
            <person name="Galac M."/>
        </authorList>
    </citation>
    <scope>NUCLEOTIDE SEQUENCE [LARGE SCALE GENOMIC DNA]</scope>
    <source>
        <strain evidence="3 4">EAF2021</strain>
    </source>
</reference>
<feature type="compositionally biased region" description="Acidic residues" evidence="1">
    <location>
        <begin position="550"/>
        <end position="561"/>
    </location>
</feature>